<accession>A0ABV6VE18</accession>
<evidence type="ECO:0000313" key="11">
    <source>
        <dbReference type="Proteomes" id="UP001592582"/>
    </source>
</evidence>
<evidence type="ECO:0000313" key="9">
    <source>
        <dbReference type="EMBL" id="MFC1431657.1"/>
    </source>
</evidence>
<dbReference type="Proteomes" id="UP001592582">
    <property type="component" value="Unassembled WGS sequence"/>
</dbReference>
<dbReference type="PANTHER" id="PTHR33452:SF4">
    <property type="entry name" value="BLL4328 PROTEIN"/>
    <property type="match status" value="1"/>
</dbReference>
<dbReference type="RefSeq" id="WP_380512259.1">
    <property type="nucleotide sequence ID" value="NZ_JBHEZX010000009.1"/>
</dbReference>
<reference evidence="10 11" key="1">
    <citation type="submission" date="2024-09" db="EMBL/GenBank/DDBJ databases">
        <authorList>
            <person name="Lee S.D."/>
        </authorList>
    </citation>
    <scope>NUCLEOTIDE SEQUENCE [LARGE SCALE GENOMIC DNA]</scope>
    <source>
        <strain evidence="8 11">N1-1</strain>
        <strain evidence="9 10">N1-3</strain>
    </source>
</reference>
<evidence type="ECO:0000313" key="10">
    <source>
        <dbReference type="Proteomes" id="UP001592530"/>
    </source>
</evidence>
<comment type="similarity">
    <text evidence="2">Belongs to the DoxX family.</text>
</comment>
<dbReference type="EMBL" id="JBHEZY010000004">
    <property type="protein sequence ID" value="MFC1431657.1"/>
    <property type="molecule type" value="Genomic_DNA"/>
</dbReference>
<evidence type="ECO:0000256" key="3">
    <source>
        <dbReference type="ARBA" id="ARBA00022475"/>
    </source>
</evidence>
<keyword evidence="5 7" id="KW-1133">Transmembrane helix</keyword>
<sequence length="155" mass="16042">MEESVSQTKLWPYVLSLFRVIVGALFVCHGAATVFGVLGGTGAGTAAPVGAWPGWWAGLIQLVCGALVALGLGTRVAALLGSGSMAYAYFSVHQEKALLPIQNGGEASIMFCWTLLVIALTGPGVWALDPLLARIRRVPDRTPQPAEPVAEGAAG</sequence>
<feature type="transmembrane region" description="Helical" evidence="7">
    <location>
        <begin position="20"/>
        <end position="43"/>
    </location>
</feature>
<keyword evidence="3" id="KW-1003">Cell membrane</keyword>
<evidence type="ECO:0000256" key="4">
    <source>
        <dbReference type="ARBA" id="ARBA00022692"/>
    </source>
</evidence>
<gene>
    <name evidence="9" type="ORF">ACEZDB_13485</name>
    <name evidence="8" type="ORF">ACEZDG_22110</name>
</gene>
<keyword evidence="11" id="KW-1185">Reference proteome</keyword>
<dbReference type="EMBL" id="JBHEZX010000009">
    <property type="protein sequence ID" value="MFC1411964.1"/>
    <property type="molecule type" value="Genomic_DNA"/>
</dbReference>
<dbReference type="Pfam" id="PF07681">
    <property type="entry name" value="DoxX"/>
    <property type="match status" value="1"/>
</dbReference>
<dbReference type="InterPro" id="IPR051907">
    <property type="entry name" value="DoxX-like_oxidoreductase"/>
</dbReference>
<evidence type="ECO:0000256" key="5">
    <source>
        <dbReference type="ARBA" id="ARBA00022989"/>
    </source>
</evidence>
<feature type="transmembrane region" description="Helical" evidence="7">
    <location>
        <begin position="55"/>
        <end position="88"/>
    </location>
</feature>
<feature type="transmembrane region" description="Helical" evidence="7">
    <location>
        <begin position="108"/>
        <end position="128"/>
    </location>
</feature>
<name>A0ABV6VE18_9ACTN</name>
<keyword evidence="4 7" id="KW-0812">Transmembrane</keyword>
<dbReference type="Proteomes" id="UP001592530">
    <property type="component" value="Unassembled WGS sequence"/>
</dbReference>
<evidence type="ECO:0000256" key="7">
    <source>
        <dbReference type="SAM" id="Phobius"/>
    </source>
</evidence>
<dbReference type="PANTHER" id="PTHR33452">
    <property type="entry name" value="OXIDOREDUCTASE CATD-RELATED"/>
    <property type="match status" value="1"/>
</dbReference>
<evidence type="ECO:0000256" key="1">
    <source>
        <dbReference type="ARBA" id="ARBA00004651"/>
    </source>
</evidence>
<proteinExistence type="inferred from homology"/>
<evidence type="ECO:0000256" key="6">
    <source>
        <dbReference type="ARBA" id="ARBA00023136"/>
    </source>
</evidence>
<comment type="caution">
    <text evidence="8">The sequence shown here is derived from an EMBL/GenBank/DDBJ whole genome shotgun (WGS) entry which is preliminary data.</text>
</comment>
<evidence type="ECO:0000256" key="2">
    <source>
        <dbReference type="ARBA" id="ARBA00006679"/>
    </source>
</evidence>
<organism evidence="8 11">
    <name type="scientific">Streptacidiphilus alkalitolerans</name>
    <dbReference type="NCBI Taxonomy" id="3342712"/>
    <lineage>
        <taxon>Bacteria</taxon>
        <taxon>Bacillati</taxon>
        <taxon>Actinomycetota</taxon>
        <taxon>Actinomycetes</taxon>
        <taxon>Kitasatosporales</taxon>
        <taxon>Streptomycetaceae</taxon>
        <taxon>Streptacidiphilus</taxon>
    </lineage>
</organism>
<protein>
    <submittedName>
        <fullName evidence="8">DoxX family protein</fullName>
    </submittedName>
</protein>
<dbReference type="InterPro" id="IPR032808">
    <property type="entry name" value="DoxX"/>
</dbReference>
<keyword evidence="6 7" id="KW-0472">Membrane</keyword>
<evidence type="ECO:0000313" key="8">
    <source>
        <dbReference type="EMBL" id="MFC1411964.1"/>
    </source>
</evidence>
<comment type="subcellular location">
    <subcellularLocation>
        <location evidence="1">Cell membrane</location>
        <topology evidence="1">Multi-pass membrane protein</topology>
    </subcellularLocation>
</comment>